<feature type="transmembrane region" description="Helical" evidence="1">
    <location>
        <begin position="7"/>
        <end position="26"/>
    </location>
</feature>
<dbReference type="Pfam" id="PF10604">
    <property type="entry name" value="Polyketide_cyc2"/>
    <property type="match status" value="1"/>
</dbReference>
<accession>A0ABZ2YHF6</accession>
<keyword evidence="1" id="KW-0472">Membrane</keyword>
<reference evidence="3" key="1">
    <citation type="submission" date="2024-03" db="EMBL/GenBank/DDBJ databases">
        <title>Chitinophaga horti sp. nov., isolated from garden soil.</title>
        <authorList>
            <person name="Lee D.S."/>
            <person name="Han D.M."/>
            <person name="Baek J.H."/>
            <person name="Choi D.G."/>
            <person name="Jeon J.H."/>
            <person name="Jeon C.O."/>
        </authorList>
    </citation>
    <scope>NUCLEOTIDE SEQUENCE [LARGE SCALE GENOMIC DNA]</scope>
    <source>
        <strain evidence="3">GPA1</strain>
    </source>
</reference>
<name>A0ABZ2YHF6_9BACT</name>
<dbReference type="CDD" id="cd07818">
    <property type="entry name" value="SRPBCC_1"/>
    <property type="match status" value="1"/>
</dbReference>
<dbReference type="Proteomes" id="UP001485459">
    <property type="component" value="Chromosome"/>
</dbReference>
<evidence type="ECO:0000313" key="2">
    <source>
        <dbReference type="EMBL" id="WZN39098.1"/>
    </source>
</evidence>
<dbReference type="RefSeq" id="WP_341834103.1">
    <property type="nucleotide sequence ID" value="NZ_CP149822.1"/>
</dbReference>
<evidence type="ECO:0000313" key="3">
    <source>
        <dbReference type="Proteomes" id="UP001485459"/>
    </source>
</evidence>
<proteinExistence type="predicted"/>
<sequence>MRKFLHISAWVVGMAVALLVILLLVAPTKVHIEQSVLIHAPPSAVWDQTARFDRYNQWNTLREMEPSAKFRIDGVDGTAGASTTWTGKKIGYGRLRHLSLTPHTEIRQQLEFFEPLNAVSDICFKFADSAGGTRVTWSMDAEYARPKNIVGMFMKDNLVTDFRKGLQRLKSAAEASVSAEKTVNN</sequence>
<keyword evidence="1" id="KW-1133">Transmembrane helix</keyword>
<organism evidence="2 3">
    <name type="scientific">Chitinophaga pollutisoli</name>
    <dbReference type="NCBI Taxonomy" id="3133966"/>
    <lineage>
        <taxon>Bacteria</taxon>
        <taxon>Pseudomonadati</taxon>
        <taxon>Bacteroidota</taxon>
        <taxon>Chitinophagia</taxon>
        <taxon>Chitinophagales</taxon>
        <taxon>Chitinophagaceae</taxon>
        <taxon>Chitinophaga</taxon>
    </lineage>
</organism>
<protein>
    <submittedName>
        <fullName evidence="2">SRPBCC family protein</fullName>
    </submittedName>
</protein>
<keyword evidence="3" id="KW-1185">Reference proteome</keyword>
<dbReference type="InterPro" id="IPR023393">
    <property type="entry name" value="START-like_dom_sf"/>
</dbReference>
<gene>
    <name evidence="2" type="ORF">WJU16_13910</name>
</gene>
<dbReference type="SUPFAM" id="SSF55961">
    <property type="entry name" value="Bet v1-like"/>
    <property type="match status" value="1"/>
</dbReference>
<dbReference type="InterPro" id="IPR019587">
    <property type="entry name" value="Polyketide_cyclase/dehydratase"/>
</dbReference>
<evidence type="ECO:0000256" key="1">
    <source>
        <dbReference type="SAM" id="Phobius"/>
    </source>
</evidence>
<keyword evidence="1" id="KW-0812">Transmembrane</keyword>
<dbReference type="EMBL" id="CP149822">
    <property type="protein sequence ID" value="WZN39098.1"/>
    <property type="molecule type" value="Genomic_DNA"/>
</dbReference>
<dbReference type="Gene3D" id="3.30.530.20">
    <property type="match status" value="1"/>
</dbReference>